<comment type="catalytic activity">
    <reaction evidence="6 8">
        <text>dCMP + ATP = dCDP + ADP</text>
        <dbReference type="Rhea" id="RHEA:25094"/>
        <dbReference type="ChEBI" id="CHEBI:30616"/>
        <dbReference type="ChEBI" id="CHEBI:57566"/>
        <dbReference type="ChEBI" id="CHEBI:58593"/>
        <dbReference type="ChEBI" id="CHEBI:456216"/>
        <dbReference type="EC" id="2.7.4.25"/>
    </reaction>
</comment>
<keyword evidence="4 8" id="KW-0418">Kinase</keyword>
<dbReference type="GO" id="GO:0006220">
    <property type="term" value="P:pyrimidine nucleotide metabolic process"/>
    <property type="evidence" value="ECO:0007669"/>
    <property type="project" value="UniProtKB-UniRule"/>
</dbReference>
<dbReference type="GO" id="GO:0005524">
    <property type="term" value="F:ATP binding"/>
    <property type="evidence" value="ECO:0007669"/>
    <property type="project" value="UniProtKB-UniRule"/>
</dbReference>
<dbReference type="InterPro" id="IPR011994">
    <property type="entry name" value="Cytidylate_kinase_dom"/>
</dbReference>
<evidence type="ECO:0000256" key="3">
    <source>
        <dbReference type="ARBA" id="ARBA00022741"/>
    </source>
</evidence>
<dbReference type="GO" id="GO:0015949">
    <property type="term" value="P:nucleobase-containing small molecule interconversion"/>
    <property type="evidence" value="ECO:0007669"/>
    <property type="project" value="TreeGrafter"/>
</dbReference>
<accession>A0A6P1TMF1</accession>
<keyword evidence="3 8" id="KW-0547">Nucleotide-binding</keyword>
<evidence type="ECO:0000256" key="8">
    <source>
        <dbReference type="HAMAP-Rule" id="MF_00238"/>
    </source>
</evidence>
<comment type="similarity">
    <text evidence="1 8">Belongs to the cytidylate kinase family. Type 1 subfamily.</text>
</comment>
<evidence type="ECO:0000259" key="9">
    <source>
        <dbReference type="Pfam" id="PF02224"/>
    </source>
</evidence>
<dbReference type="SUPFAM" id="SSF52540">
    <property type="entry name" value="P-loop containing nucleoside triphosphate hydrolases"/>
    <property type="match status" value="1"/>
</dbReference>
<keyword evidence="5 8" id="KW-0067">ATP-binding</keyword>
<evidence type="ECO:0000256" key="6">
    <source>
        <dbReference type="ARBA" id="ARBA00047615"/>
    </source>
</evidence>
<dbReference type="EMBL" id="CP048000">
    <property type="protein sequence ID" value="QHQ62194.1"/>
    <property type="molecule type" value="Genomic_DNA"/>
</dbReference>
<dbReference type="CDD" id="cd02020">
    <property type="entry name" value="CMPK"/>
    <property type="match status" value="1"/>
</dbReference>
<dbReference type="EC" id="2.7.4.25" evidence="8"/>
<evidence type="ECO:0000256" key="2">
    <source>
        <dbReference type="ARBA" id="ARBA00022679"/>
    </source>
</evidence>
<evidence type="ECO:0000256" key="1">
    <source>
        <dbReference type="ARBA" id="ARBA00009427"/>
    </source>
</evidence>
<evidence type="ECO:0000256" key="4">
    <source>
        <dbReference type="ARBA" id="ARBA00022777"/>
    </source>
</evidence>
<reference evidence="10 11" key="1">
    <citation type="submission" date="2020-01" db="EMBL/GenBank/DDBJ databases">
        <title>Genome analysis of Anaerocolumna sp. CBA3638.</title>
        <authorList>
            <person name="Kim J."/>
            <person name="Roh S.W."/>
        </authorList>
    </citation>
    <scope>NUCLEOTIDE SEQUENCE [LARGE SCALE GENOMIC DNA]</scope>
    <source>
        <strain evidence="10 11">CBA3638</strain>
    </source>
</reference>
<keyword evidence="8" id="KW-0963">Cytoplasm</keyword>
<evidence type="ECO:0000313" key="11">
    <source>
        <dbReference type="Proteomes" id="UP000464314"/>
    </source>
</evidence>
<comment type="catalytic activity">
    <reaction evidence="7 8">
        <text>CMP + ATP = CDP + ADP</text>
        <dbReference type="Rhea" id="RHEA:11600"/>
        <dbReference type="ChEBI" id="CHEBI:30616"/>
        <dbReference type="ChEBI" id="CHEBI:58069"/>
        <dbReference type="ChEBI" id="CHEBI:60377"/>
        <dbReference type="ChEBI" id="CHEBI:456216"/>
        <dbReference type="EC" id="2.7.4.25"/>
    </reaction>
</comment>
<dbReference type="RefSeq" id="WP_161839019.1">
    <property type="nucleotide sequence ID" value="NZ_CP048000.1"/>
</dbReference>
<keyword evidence="2 8" id="KW-0808">Transferase</keyword>
<sequence>MKNYNIAIDGPAGAGKSTIAKNIAKKLQYIYVDTGAMYRAMALSMMRQGISTENEEAVSKACSLIKITIEYIDGLQQVKLNGENVTAFIRDEEVGKNASVVARYNTVRKKMVELQQSLASSSNVIMDGRDIGTVVLPSADLKIFLTASSKTRAFRRWKELEEKGILSNIDDIEADIINRDRQDMNREISPLRQAEDAVLVDSSNLTIDEVIDKIILLFKEKCKGDLI</sequence>
<feature type="binding site" evidence="8">
    <location>
        <begin position="10"/>
        <end position="18"/>
    </location>
    <ligand>
        <name>ATP</name>
        <dbReference type="ChEBI" id="CHEBI:30616"/>
    </ligand>
</feature>
<dbReference type="PANTHER" id="PTHR21299:SF2">
    <property type="entry name" value="CYTIDYLATE KINASE"/>
    <property type="match status" value="1"/>
</dbReference>
<comment type="subcellular location">
    <subcellularLocation>
        <location evidence="8">Cytoplasm</location>
    </subcellularLocation>
</comment>
<dbReference type="GO" id="GO:0005829">
    <property type="term" value="C:cytosol"/>
    <property type="evidence" value="ECO:0007669"/>
    <property type="project" value="TreeGrafter"/>
</dbReference>
<protein>
    <recommendedName>
        <fullName evidence="8">Cytidylate kinase</fullName>
        <shortName evidence="8">CK</shortName>
        <ecNumber evidence="8">2.7.4.25</ecNumber>
    </recommendedName>
    <alternativeName>
        <fullName evidence="8">Cytidine monophosphate kinase</fullName>
        <shortName evidence="8">CMP kinase</shortName>
    </alternativeName>
</protein>
<dbReference type="NCBIfam" id="TIGR00017">
    <property type="entry name" value="cmk"/>
    <property type="match status" value="1"/>
</dbReference>
<dbReference type="InterPro" id="IPR027417">
    <property type="entry name" value="P-loop_NTPase"/>
</dbReference>
<dbReference type="KEGG" id="anr:Ana3638_16555"/>
<dbReference type="Proteomes" id="UP000464314">
    <property type="component" value="Chromosome"/>
</dbReference>
<dbReference type="InterPro" id="IPR003136">
    <property type="entry name" value="Cytidylate_kin"/>
</dbReference>
<gene>
    <name evidence="8" type="primary">cmk</name>
    <name evidence="10" type="ORF">Ana3638_16555</name>
</gene>
<name>A0A6P1TMF1_9FIRM</name>
<dbReference type="GO" id="GO:0036431">
    <property type="term" value="F:dCMP kinase activity"/>
    <property type="evidence" value="ECO:0007669"/>
    <property type="project" value="InterPro"/>
</dbReference>
<feature type="domain" description="Cytidylate kinase" evidence="9">
    <location>
        <begin position="6"/>
        <end position="219"/>
    </location>
</feature>
<evidence type="ECO:0000313" key="10">
    <source>
        <dbReference type="EMBL" id="QHQ62194.1"/>
    </source>
</evidence>
<dbReference type="Pfam" id="PF02224">
    <property type="entry name" value="Cytidylate_kin"/>
    <property type="match status" value="1"/>
</dbReference>
<dbReference type="AlphaFoldDB" id="A0A6P1TMF1"/>
<dbReference type="PANTHER" id="PTHR21299">
    <property type="entry name" value="CYTIDYLATE KINASE/PANTOATE-BETA-ALANINE LIGASE"/>
    <property type="match status" value="1"/>
</dbReference>
<evidence type="ECO:0000256" key="7">
    <source>
        <dbReference type="ARBA" id="ARBA00048478"/>
    </source>
</evidence>
<evidence type="ECO:0000256" key="5">
    <source>
        <dbReference type="ARBA" id="ARBA00022840"/>
    </source>
</evidence>
<keyword evidence="11" id="KW-1185">Reference proteome</keyword>
<dbReference type="Gene3D" id="3.40.50.300">
    <property type="entry name" value="P-loop containing nucleotide triphosphate hydrolases"/>
    <property type="match status" value="1"/>
</dbReference>
<organism evidence="10 11">
    <name type="scientific">Anaerocolumna sedimenticola</name>
    <dbReference type="NCBI Taxonomy" id="2696063"/>
    <lineage>
        <taxon>Bacteria</taxon>
        <taxon>Bacillati</taxon>
        <taxon>Bacillota</taxon>
        <taxon>Clostridia</taxon>
        <taxon>Lachnospirales</taxon>
        <taxon>Lachnospiraceae</taxon>
        <taxon>Anaerocolumna</taxon>
    </lineage>
</organism>
<dbReference type="HAMAP" id="MF_00238">
    <property type="entry name" value="Cytidyl_kinase_type1"/>
    <property type="match status" value="1"/>
</dbReference>
<proteinExistence type="inferred from homology"/>